<accession>F8L4U2</accession>
<evidence type="ECO:0000313" key="4">
    <source>
        <dbReference type="Proteomes" id="UP000000496"/>
    </source>
</evidence>
<evidence type="ECO:0000256" key="2">
    <source>
        <dbReference type="SAM" id="Phobius"/>
    </source>
</evidence>
<keyword evidence="4" id="KW-1185">Reference proteome</keyword>
<name>F8L4U2_SIMNZ</name>
<evidence type="ECO:0000256" key="1">
    <source>
        <dbReference type="SAM" id="MobiDB-lite"/>
    </source>
</evidence>
<dbReference type="HOGENOM" id="CLU_555362_0_0_0"/>
<feature type="transmembrane region" description="Helical" evidence="2">
    <location>
        <begin position="56"/>
        <end position="78"/>
    </location>
</feature>
<organism evidence="3 4">
    <name type="scientific">Simkania negevensis (strain ATCC VR-1471 / DSM 27360 / Z)</name>
    <dbReference type="NCBI Taxonomy" id="331113"/>
    <lineage>
        <taxon>Bacteria</taxon>
        <taxon>Pseudomonadati</taxon>
        <taxon>Chlamydiota</taxon>
        <taxon>Chlamydiia</taxon>
        <taxon>Parachlamydiales</taxon>
        <taxon>Simkaniaceae</taxon>
        <taxon>Simkania</taxon>
    </lineage>
</organism>
<keyword evidence="2" id="KW-0812">Transmembrane</keyword>
<feature type="region of interest" description="Disordered" evidence="1">
    <location>
        <begin position="1"/>
        <end position="44"/>
    </location>
</feature>
<protein>
    <submittedName>
        <fullName evidence="3">Uncharacterized protein</fullName>
    </submittedName>
</protein>
<dbReference type="STRING" id="331113.SNE_A09010"/>
<keyword evidence="2" id="KW-1133">Transmembrane helix</keyword>
<dbReference type="AlphaFoldDB" id="F8L4U2"/>
<evidence type="ECO:0000313" key="3">
    <source>
        <dbReference type="EMBL" id="CCB88778.1"/>
    </source>
</evidence>
<dbReference type="RefSeq" id="WP_013943245.1">
    <property type="nucleotide sequence ID" value="NC_015713.1"/>
</dbReference>
<proteinExistence type="predicted"/>
<reference evidence="3 4" key="2">
    <citation type="journal article" date="2011" name="Mol. Biol. Evol.">
        <title>Unity in variety--the pan-genome of the Chlamydiae.</title>
        <authorList>
            <person name="Collingro A."/>
            <person name="Tischler P."/>
            <person name="Weinmaier T."/>
            <person name="Penz T."/>
            <person name="Heinz E."/>
            <person name="Brunham R.C."/>
            <person name="Read T.D."/>
            <person name="Bavoil P.M."/>
            <person name="Sachse K."/>
            <person name="Kahane S."/>
            <person name="Friedman M.G."/>
            <person name="Rattei T."/>
            <person name="Myers G.S."/>
            <person name="Horn M."/>
        </authorList>
    </citation>
    <scope>NUCLEOTIDE SEQUENCE [LARGE SCALE GENOMIC DNA]</scope>
    <source>
        <strain evidence="4">ATCC VR-1471 / Z</strain>
    </source>
</reference>
<dbReference type="EMBL" id="FR872582">
    <property type="protein sequence ID" value="CCB88778.1"/>
    <property type="molecule type" value="Genomic_DNA"/>
</dbReference>
<sequence length="491" mass="56838">MATRVSSESTKDLHPSQAGKDSNTRPPPPKSPHQKDSISSNTGSSQGILGKILSPVFYFCSVVMNGYFFCLSVIRWPFEKIGILTPKKSESPPLPQKSLEEQKGDLLEEFSKGSHSQRLQLLVYRIAVWPGDDPEELFIELFNQQDEKVIKGINEAVFNDIDWGAEMKTEFPKHLFQALHARVRTSEQEKWVENFREFLFGFPDYALQYAARCFEPDSPAYRRFEALKILAKHEGAVEDYHDGKIEDQDVDDLIQKALSDHYKSLSYEEKRKIVGLVEPKAFRKIEKNFALELGKRGDDPKVIEIFRPINGYASTTNFSKFVEFIYKSSPYDWGQIKEKLFVTFPEIRKQYTLQQIEMFLDLDARQQVDACWRAYETDPSIFKGRLLTLLQSEQEYELIRANHHLIHGNPPAAVRLFYHYQNRFLRDQVSLYSKIEDEAEKAFIDEWEACFDFKTGTVSRINEFVGKMEDILKEAAFRRAVGDLLNEAFGV</sequence>
<reference key="1">
    <citation type="journal article" date="2011" name="Mol. Biol. Evol.">
        <title>Unity in variety -- the pan-genome of the Chlamydiae.</title>
        <authorList>
            <person name="Collingro A."/>
            <person name="Tischler P."/>
            <person name="Weinmaier T."/>
            <person name="Penz T."/>
            <person name="Heinz E."/>
            <person name="Brunham R.C."/>
            <person name="Read T.D."/>
            <person name="Bavoil P.M."/>
            <person name="Sachse K."/>
            <person name="Kahane S."/>
            <person name="Friedman M.G."/>
            <person name="Rattei T."/>
            <person name="Myers G.S.A."/>
            <person name="Horn M."/>
        </authorList>
    </citation>
    <scope>NUCLEOTIDE SEQUENCE</scope>
    <source>
        <strain>Z</strain>
    </source>
</reference>
<gene>
    <name evidence="3" type="ordered locus">SNE_A09010</name>
</gene>
<dbReference type="KEGG" id="sng:SNE_A09010"/>
<dbReference type="Proteomes" id="UP000000496">
    <property type="component" value="Chromosome gsn.131"/>
</dbReference>
<keyword evidence="2" id="KW-0472">Membrane</keyword>